<evidence type="ECO:0000313" key="1">
    <source>
        <dbReference type="EMBL" id="MFD0855990.1"/>
    </source>
</evidence>
<feature type="non-terminal residue" evidence="1">
    <location>
        <position position="1"/>
    </location>
</feature>
<evidence type="ECO:0008006" key="3">
    <source>
        <dbReference type="Google" id="ProtNLM"/>
    </source>
</evidence>
<comment type="caution">
    <text evidence="1">The sequence shown here is derived from an EMBL/GenBank/DDBJ whole genome shotgun (WGS) entry which is preliminary data.</text>
</comment>
<sequence>AARTTAAFALGAEHAIGDGASGLMSGRERVVIVQEINPAAVGDRSPEELASLTHEAVMRAFGLPSLSVVLSGRGAVRRTTSGKVQRQLTRQAYLEGKIKQLTGDVEPAIAGVRVR</sequence>
<reference evidence="2" key="1">
    <citation type="journal article" date="2019" name="Int. J. Syst. Evol. Microbiol.">
        <title>The Global Catalogue of Microorganisms (GCM) 10K type strain sequencing project: providing services to taxonomists for standard genome sequencing and annotation.</title>
        <authorList>
            <consortium name="The Broad Institute Genomics Platform"/>
            <consortium name="The Broad Institute Genome Sequencing Center for Infectious Disease"/>
            <person name="Wu L."/>
            <person name="Ma J."/>
        </authorList>
    </citation>
    <scope>NUCLEOTIDE SEQUENCE [LARGE SCALE GENOMIC DNA]</scope>
    <source>
        <strain evidence="2">JCM 31696</strain>
    </source>
</reference>
<protein>
    <recommendedName>
        <fullName evidence="3">Fatty acyl-AMP ligase</fullName>
    </recommendedName>
</protein>
<evidence type="ECO:0000313" key="2">
    <source>
        <dbReference type="Proteomes" id="UP001597083"/>
    </source>
</evidence>
<name>A0ABW3CPY0_9ACTN</name>
<gene>
    <name evidence="1" type="ORF">ACFQ07_27370</name>
</gene>
<proteinExistence type="predicted"/>
<dbReference type="Gene3D" id="3.30.300.30">
    <property type="match status" value="1"/>
</dbReference>
<keyword evidence="2" id="KW-1185">Reference proteome</keyword>
<organism evidence="1 2">
    <name type="scientific">Actinomadura adrarensis</name>
    <dbReference type="NCBI Taxonomy" id="1819600"/>
    <lineage>
        <taxon>Bacteria</taxon>
        <taxon>Bacillati</taxon>
        <taxon>Actinomycetota</taxon>
        <taxon>Actinomycetes</taxon>
        <taxon>Streptosporangiales</taxon>
        <taxon>Thermomonosporaceae</taxon>
        <taxon>Actinomadura</taxon>
    </lineage>
</organism>
<dbReference type="InterPro" id="IPR045851">
    <property type="entry name" value="AMP-bd_C_sf"/>
</dbReference>
<dbReference type="EMBL" id="JBHTIR010003895">
    <property type="protein sequence ID" value="MFD0855990.1"/>
    <property type="molecule type" value="Genomic_DNA"/>
</dbReference>
<accession>A0ABW3CPY0</accession>
<dbReference type="Proteomes" id="UP001597083">
    <property type="component" value="Unassembled WGS sequence"/>
</dbReference>